<sequence length="168" mass="19991">MKAEFINQPTSGQYEEKIFDLNTVWKSQIWSWTKFVTKSGFEWVGMFRGEQKRIAIAEKINQIGILTSDGLYILDIEEKEILYFDQKVEYGELAEIPTKDKFIVSEFGKIGIIDENFKIKYLNLEFEIENIVFGKYEEKRLKINFEKLPNYEIIDGFLNTENWKIEMK</sequence>
<reference evidence="2" key="1">
    <citation type="submission" date="2016-02" db="EMBL/GenBank/DDBJ databases">
        <title>Paenibacillus sp. LPB0068, isolated from Crassostrea gigas.</title>
        <authorList>
            <person name="Shin S.-K."/>
            <person name="Yi H."/>
        </authorList>
    </citation>
    <scope>NUCLEOTIDE SEQUENCE [LARGE SCALE GENOMIC DNA]</scope>
    <source>
        <strain evidence="2">KCTC 23969</strain>
    </source>
</reference>
<dbReference type="OrthoDB" id="2082687at2"/>
<accession>A0A1B8U553</accession>
<evidence type="ECO:0008006" key="3">
    <source>
        <dbReference type="Google" id="ProtNLM"/>
    </source>
</evidence>
<proteinExistence type="predicted"/>
<protein>
    <recommendedName>
        <fullName evidence="3">Glutamine cyclotransferase</fullName>
    </recommendedName>
</protein>
<organism evidence="1 2">
    <name type="scientific">Polaribacter reichenbachii</name>
    <dbReference type="NCBI Taxonomy" id="996801"/>
    <lineage>
        <taxon>Bacteria</taxon>
        <taxon>Pseudomonadati</taxon>
        <taxon>Bacteroidota</taxon>
        <taxon>Flavobacteriia</taxon>
        <taxon>Flavobacteriales</taxon>
        <taxon>Flavobacteriaceae</taxon>
    </lineage>
</organism>
<keyword evidence="2" id="KW-1185">Reference proteome</keyword>
<evidence type="ECO:0000313" key="1">
    <source>
        <dbReference type="EMBL" id="OBY66987.1"/>
    </source>
</evidence>
<dbReference type="AlphaFoldDB" id="A0A1B8U553"/>
<dbReference type="KEGG" id="prn:BW723_15785"/>
<gene>
    <name evidence="1" type="ORF">LPB301_04000</name>
</gene>
<dbReference type="RefSeq" id="WP_068357876.1">
    <property type="nucleotide sequence ID" value="NZ_CP019337.1"/>
</dbReference>
<dbReference type="Proteomes" id="UP000092612">
    <property type="component" value="Unassembled WGS sequence"/>
</dbReference>
<evidence type="ECO:0000313" key="2">
    <source>
        <dbReference type="Proteomes" id="UP000092612"/>
    </source>
</evidence>
<name>A0A1B8U553_9FLAO</name>
<dbReference type="STRING" id="996801.BW723_15785"/>
<dbReference type="EMBL" id="LSFL01000009">
    <property type="protein sequence ID" value="OBY66987.1"/>
    <property type="molecule type" value="Genomic_DNA"/>
</dbReference>
<comment type="caution">
    <text evidence="1">The sequence shown here is derived from an EMBL/GenBank/DDBJ whole genome shotgun (WGS) entry which is preliminary data.</text>
</comment>